<dbReference type="CDD" id="cd17546">
    <property type="entry name" value="REC_hyHK_CKI1_RcsC-like"/>
    <property type="match status" value="1"/>
</dbReference>
<keyword evidence="4 8" id="KW-0597">Phosphoprotein</keyword>
<keyword evidence="9" id="KW-0472">Membrane</keyword>
<evidence type="ECO:0000313" key="13">
    <source>
        <dbReference type="EMBL" id="MFC3148053.1"/>
    </source>
</evidence>
<dbReference type="PROSITE" id="PS50885">
    <property type="entry name" value="HAMP"/>
    <property type="match status" value="1"/>
</dbReference>
<dbReference type="Proteomes" id="UP001595556">
    <property type="component" value="Unassembled WGS sequence"/>
</dbReference>
<evidence type="ECO:0000259" key="11">
    <source>
        <dbReference type="PROSITE" id="PS50110"/>
    </source>
</evidence>
<name>A0ABV7H2B3_9BURK</name>
<dbReference type="CDD" id="cd00082">
    <property type="entry name" value="HisKA"/>
    <property type="match status" value="1"/>
</dbReference>
<proteinExistence type="predicted"/>
<evidence type="ECO:0000256" key="9">
    <source>
        <dbReference type="SAM" id="Phobius"/>
    </source>
</evidence>
<dbReference type="PANTHER" id="PTHR45339">
    <property type="entry name" value="HYBRID SIGNAL TRANSDUCTION HISTIDINE KINASE J"/>
    <property type="match status" value="1"/>
</dbReference>
<keyword evidence="5" id="KW-0808">Transferase</keyword>
<feature type="transmembrane region" description="Helical" evidence="9">
    <location>
        <begin position="158"/>
        <end position="179"/>
    </location>
</feature>
<comment type="caution">
    <text evidence="13">The sequence shown here is derived from an EMBL/GenBank/DDBJ whole genome shotgun (WGS) entry which is preliminary data.</text>
</comment>
<dbReference type="RefSeq" id="WP_377303648.1">
    <property type="nucleotide sequence ID" value="NZ_CP180191.1"/>
</dbReference>
<dbReference type="Pfam" id="PF00512">
    <property type="entry name" value="HisKA"/>
    <property type="match status" value="1"/>
</dbReference>
<feature type="domain" description="Response regulatory" evidence="11">
    <location>
        <begin position="554"/>
        <end position="673"/>
    </location>
</feature>
<evidence type="ECO:0000256" key="2">
    <source>
        <dbReference type="ARBA" id="ARBA00004370"/>
    </source>
</evidence>
<evidence type="ECO:0000259" key="10">
    <source>
        <dbReference type="PROSITE" id="PS50109"/>
    </source>
</evidence>
<keyword evidence="9" id="KW-0812">Transmembrane</keyword>
<evidence type="ECO:0000256" key="8">
    <source>
        <dbReference type="PROSITE-ProRule" id="PRU00169"/>
    </source>
</evidence>
<evidence type="ECO:0000256" key="6">
    <source>
        <dbReference type="ARBA" id="ARBA00022777"/>
    </source>
</evidence>
<comment type="subcellular location">
    <subcellularLocation>
        <location evidence="2">Membrane</location>
    </subcellularLocation>
</comment>
<sequence length="688" mass="74475">MPQALLSPRVFAAPATPSGRSVRWLISALTVFGLIPVVWLWNAQANQQQQNAQSVALIVAESARTAIVARDRAAAQSLLDLLSILPHRRCIELTDATGGALARLGECLTLARPVAAGGSLMDGELRVVQPILDQGRTVGQVVVVRDLSEPRSETLTQVFGIVAAIVLFALALLTVQAGIERTGRAALRRVRDGLARMGDVDGPLTHLPDATDPDEAEVSDGINRLIDELSRMRAVLAARAPLLDEGRLTARVQELEAALVEAKQDTVSKGRFLAHMSHEIRTPMSGVLGITELLLSQARDHAQRQLLRTLQDSGRNLLAIINDVLDHSKIEAGRMTLERVPTSLRRTARHCVDLLQPLALDKGIELRLELDSQLPRVVMTDPVRLQQVMTNLVSNAVKFTEQGHVRLVLRLVGRSPSSVQLILEVVDTGIGMSPEQQARLFTDFSQAERSTTRKYGGTGLGLSIAYQLIELMGGKLRVESSPGLGSSFSAGFSVDLPGDDLPEGFSATQFSQTLASTSLLPTDVLPGAAPRTLMNEAREDGEAVATVSDLAGMRLLIAEDNAVNMLVLTAMLARYGCVLTTVTDGLQALTALQRQQFDMALLDCEMPELSGYEVVKRWRARELAMKLPRTPFVAITANALSEDIDRTLRSGFDDHVSKPFTQQDLEDALLSNIIHPGSVQSRQLAAAP</sequence>
<dbReference type="Gene3D" id="3.30.565.10">
    <property type="entry name" value="Histidine kinase-like ATPase, C-terminal domain"/>
    <property type="match status" value="1"/>
</dbReference>
<evidence type="ECO:0000256" key="5">
    <source>
        <dbReference type="ARBA" id="ARBA00022679"/>
    </source>
</evidence>
<keyword evidence="9" id="KW-1133">Transmembrane helix</keyword>
<evidence type="ECO:0000256" key="7">
    <source>
        <dbReference type="ARBA" id="ARBA00023012"/>
    </source>
</evidence>
<dbReference type="SUPFAM" id="SSF52172">
    <property type="entry name" value="CheY-like"/>
    <property type="match status" value="1"/>
</dbReference>
<dbReference type="SMART" id="SM00388">
    <property type="entry name" value="HisKA"/>
    <property type="match status" value="1"/>
</dbReference>
<dbReference type="Pfam" id="PF02518">
    <property type="entry name" value="HATPase_c"/>
    <property type="match status" value="1"/>
</dbReference>
<feature type="transmembrane region" description="Helical" evidence="9">
    <location>
        <begin position="21"/>
        <end position="41"/>
    </location>
</feature>
<dbReference type="InterPro" id="IPR011006">
    <property type="entry name" value="CheY-like_superfamily"/>
</dbReference>
<organism evidence="13 14">
    <name type="scientific">Piscinibacterium candidicorallinum</name>
    <dbReference type="NCBI Taxonomy" id="1793872"/>
    <lineage>
        <taxon>Bacteria</taxon>
        <taxon>Pseudomonadati</taxon>
        <taxon>Pseudomonadota</taxon>
        <taxon>Betaproteobacteria</taxon>
        <taxon>Burkholderiales</taxon>
        <taxon>Piscinibacterium</taxon>
    </lineage>
</organism>
<keyword evidence="13" id="KW-0067">ATP-binding</keyword>
<dbReference type="InterPro" id="IPR036890">
    <property type="entry name" value="HATPase_C_sf"/>
</dbReference>
<dbReference type="Pfam" id="PF17152">
    <property type="entry name" value="CHASE8"/>
    <property type="match status" value="1"/>
</dbReference>
<protein>
    <recommendedName>
        <fullName evidence="3">histidine kinase</fullName>
        <ecNumber evidence="3">2.7.13.3</ecNumber>
    </recommendedName>
</protein>
<dbReference type="SUPFAM" id="SSF47384">
    <property type="entry name" value="Homodimeric domain of signal transducing histidine kinase"/>
    <property type="match status" value="1"/>
</dbReference>
<keyword evidence="13" id="KW-0547">Nucleotide-binding</keyword>
<dbReference type="Pfam" id="PF00072">
    <property type="entry name" value="Response_reg"/>
    <property type="match status" value="1"/>
</dbReference>
<feature type="domain" description="Histidine kinase" evidence="10">
    <location>
        <begin position="275"/>
        <end position="496"/>
    </location>
</feature>
<evidence type="ECO:0000256" key="1">
    <source>
        <dbReference type="ARBA" id="ARBA00000085"/>
    </source>
</evidence>
<dbReference type="InterPro" id="IPR003660">
    <property type="entry name" value="HAMP_dom"/>
</dbReference>
<evidence type="ECO:0000259" key="12">
    <source>
        <dbReference type="PROSITE" id="PS50885"/>
    </source>
</evidence>
<gene>
    <name evidence="13" type="ORF">ACFOEN_10405</name>
</gene>
<dbReference type="Gene3D" id="1.10.287.130">
    <property type="match status" value="1"/>
</dbReference>
<dbReference type="InterPro" id="IPR003594">
    <property type="entry name" value="HATPase_dom"/>
</dbReference>
<dbReference type="CDD" id="cd16922">
    <property type="entry name" value="HATPase_EvgS-ArcB-TorS-like"/>
    <property type="match status" value="1"/>
</dbReference>
<dbReference type="InterPro" id="IPR001789">
    <property type="entry name" value="Sig_transdc_resp-reg_receiver"/>
</dbReference>
<evidence type="ECO:0000313" key="14">
    <source>
        <dbReference type="Proteomes" id="UP001595556"/>
    </source>
</evidence>
<evidence type="ECO:0000256" key="4">
    <source>
        <dbReference type="ARBA" id="ARBA00022553"/>
    </source>
</evidence>
<dbReference type="InterPro" id="IPR003661">
    <property type="entry name" value="HisK_dim/P_dom"/>
</dbReference>
<feature type="modified residue" description="4-aspartylphosphate" evidence="8">
    <location>
        <position position="603"/>
    </location>
</feature>
<dbReference type="InterPro" id="IPR004358">
    <property type="entry name" value="Sig_transdc_His_kin-like_C"/>
</dbReference>
<dbReference type="InterPro" id="IPR005467">
    <property type="entry name" value="His_kinase_dom"/>
</dbReference>
<dbReference type="GO" id="GO:0005524">
    <property type="term" value="F:ATP binding"/>
    <property type="evidence" value="ECO:0007669"/>
    <property type="project" value="UniProtKB-KW"/>
</dbReference>
<dbReference type="InterPro" id="IPR036097">
    <property type="entry name" value="HisK_dim/P_sf"/>
</dbReference>
<dbReference type="EC" id="2.7.13.3" evidence="3"/>
<accession>A0ABV7H2B3</accession>
<dbReference type="SUPFAM" id="SSF55874">
    <property type="entry name" value="ATPase domain of HSP90 chaperone/DNA topoisomerase II/histidine kinase"/>
    <property type="match status" value="1"/>
</dbReference>
<dbReference type="Gene3D" id="3.40.50.2300">
    <property type="match status" value="1"/>
</dbReference>
<feature type="domain" description="HAMP" evidence="12">
    <location>
        <begin position="181"/>
        <end position="234"/>
    </location>
</feature>
<comment type="catalytic activity">
    <reaction evidence="1">
        <text>ATP + protein L-histidine = ADP + protein N-phospho-L-histidine.</text>
        <dbReference type="EC" id="2.7.13.3"/>
    </reaction>
</comment>
<keyword evidence="7" id="KW-0902">Two-component regulatory system</keyword>
<dbReference type="SMART" id="SM00448">
    <property type="entry name" value="REC"/>
    <property type="match status" value="1"/>
</dbReference>
<dbReference type="EMBL" id="JBHRTI010000004">
    <property type="protein sequence ID" value="MFC3148053.1"/>
    <property type="molecule type" value="Genomic_DNA"/>
</dbReference>
<dbReference type="PRINTS" id="PR00344">
    <property type="entry name" value="BCTRLSENSOR"/>
</dbReference>
<dbReference type="InterPro" id="IPR033417">
    <property type="entry name" value="CHASE8"/>
</dbReference>
<reference evidence="14" key="1">
    <citation type="journal article" date="2019" name="Int. J. Syst. Evol. Microbiol.">
        <title>The Global Catalogue of Microorganisms (GCM) 10K type strain sequencing project: providing services to taxonomists for standard genome sequencing and annotation.</title>
        <authorList>
            <consortium name="The Broad Institute Genomics Platform"/>
            <consortium name="The Broad Institute Genome Sequencing Center for Infectious Disease"/>
            <person name="Wu L."/>
            <person name="Ma J."/>
        </authorList>
    </citation>
    <scope>NUCLEOTIDE SEQUENCE [LARGE SCALE GENOMIC DNA]</scope>
    <source>
        <strain evidence="14">KCTC 52168</strain>
    </source>
</reference>
<dbReference type="SMART" id="SM00387">
    <property type="entry name" value="HATPase_c"/>
    <property type="match status" value="1"/>
</dbReference>
<evidence type="ECO:0000256" key="3">
    <source>
        <dbReference type="ARBA" id="ARBA00012438"/>
    </source>
</evidence>
<dbReference type="PROSITE" id="PS50110">
    <property type="entry name" value="RESPONSE_REGULATORY"/>
    <property type="match status" value="1"/>
</dbReference>
<dbReference type="PANTHER" id="PTHR45339:SF1">
    <property type="entry name" value="HYBRID SIGNAL TRANSDUCTION HISTIDINE KINASE J"/>
    <property type="match status" value="1"/>
</dbReference>
<dbReference type="PROSITE" id="PS50109">
    <property type="entry name" value="HIS_KIN"/>
    <property type="match status" value="1"/>
</dbReference>
<keyword evidence="6" id="KW-0418">Kinase</keyword>
<keyword evidence="14" id="KW-1185">Reference proteome</keyword>